<dbReference type="SUPFAM" id="SSF55961">
    <property type="entry name" value="Bet v1-like"/>
    <property type="match status" value="1"/>
</dbReference>
<proteinExistence type="predicted"/>
<dbReference type="Proteomes" id="UP001596138">
    <property type="component" value="Unassembled WGS sequence"/>
</dbReference>
<dbReference type="InterPro" id="IPR023393">
    <property type="entry name" value="START-like_dom_sf"/>
</dbReference>
<dbReference type="EMBL" id="JBHSTI010000002">
    <property type="protein sequence ID" value="MFC6236832.1"/>
    <property type="molecule type" value="Genomic_DNA"/>
</dbReference>
<keyword evidence="2" id="KW-1185">Reference proteome</keyword>
<gene>
    <name evidence="1" type="ORF">ACFQGU_03010</name>
</gene>
<name>A0ABW1SXT2_9ACTN</name>
<organism evidence="1 2">
    <name type="scientific">Longivirga aurantiaca</name>
    <dbReference type="NCBI Taxonomy" id="1837743"/>
    <lineage>
        <taxon>Bacteria</taxon>
        <taxon>Bacillati</taxon>
        <taxon>Actinomycetota</taxon>
        <taxon>Actinomycetes</taxon>
        <taxon>Sporichthyales</taxon>
        <taxon>Sporichthyaceae</taxon>
        <taxon>Longivirga</taxon>
    </lineage>
</organism>
<accession>A0ABW1SXT2</accession>
<evidence type="ECO:0000313" key="1">
    <source>
        <dbReference type="EMBL" id="MFC6236832.1"/>
    </source>
</evidence>
<evidence type="ECO:0000313" key="2">
    <source>
        <dbReference type="Proteomes" id="UP001596138"/>
    </source>
</evidence>
<reference evidence="2" key="1">
    <citation type="journal article" date="2019" name="Int. J. Syst. Evol. Microbiol.">
        <title>The Global Catalogue of Microorganisms (GCM) 10K type strain sequencing project: providing services to taxonomists for standard genome sequencing and annotation.</title>
        <authorList>
            <consortium name="The Broad Institute Genomics Platform"/>
            <consortium name="The Broad Institute Genome Sequencing Center for Infectious Disease"/>
            <person name="Wu L."/>
            <person name="Ma J."/>
        </authorList>
    </citation>
    <scope>NUCLEOTIDE SEQUENCE [LARGE SCALE GENOMIC DNA]</scope>
    <source>
        <strain evidence="2">CGMCC 4.7317</strain>
    </source>
</reference>
<dbReference type="Gene3D" id="3.30.530.20">
    <property type="match status" value="1"/>
</dbReference>
<sequence length="152" mass="17365">MTVRFTLANLVRCAPETLFDLSLDVDLHLRSMAAWRERVVGMPTSPLGLGDVVTWKARHFGLRFTMTSRIAELERPRRFVDEQVRGPFASFRHEHLFEPVEGGTRMTDHVAFDAPLGPLGDVAESAVLRRRLRHLIEVRNAMLVTEAQRYTP</sequence>
<dbReference type="Pfam" id="PF10604">
    <property type="entry name" value="Polyketide_cyc2"/>
    <property type="match status" value="1"/>
</dbReference>
<dbReference type="InterPro" id="IPR019587">
    <property type="entry name" value="Polyketide_cyclase/dehydratase"/>
</dbReference>
<dbReference type="CDD" id="cd07820">
    <property type="entry name" value="SRPBCC_3"/>
    <property type="match status" value="1"/>
</dbReference>
<comment type="caution">
    <text evidence="1">The sequence shown here is derived from an EMBL/GenBank/DDBJ whole genome shotgun (WGS) entry which is preliminary data.</text>
</comment>
<dbReference type="RefSeq" id="WP_386763865.1">
    <property type="nucleotide sequence ID" value="NZ_JBHSTI010000002.1"/>
</dbReference>
<protein>
    <submittedName>
        <fullName evidence="1">SRPBCC family protein</fullName>
    </submittedName>
</protein>